<feature type="transmembrane region" description="Helical" evidence="1">
    <location>
        <begin position="121"/>
        <end position="154"/>
    </location>
</feature>
<name>A0A943EFN6_9FIRM</name>
<dbReference type="GO" id="GO:1902604">
    <property type="term" value="P:p-aminobenzoyl-glutamate transmembrane transport"/>
    <property type="evidence" value="ECO:0007669"/>
    <property type="project" value="InterPro"/>
</dbReference>
<feature type="transmembrane region" description="Helical" evidence="1">
    <location>
        <begin position="472"/>
        <end position="497"/>
    </location>
</feature>
<feature type="transmembrane region" description="Helical" evidence="1">
    <location>
        <begin position="384"/>
        <end position="404"/>
    </location>
</feature>
<dbReference type="InterPro" id="IPR004697">
    <property type="entry name" value="AbgT"/>
</dbReference>
<feature type="transmembrane region" description="Helical" evidence="1">
    <location>
        <begin position="345"/>
        <end position="364"/>
    </location>
</feature>
<feature type="transmembrane region" description="Helical" evidence="1">
    <location>
        <begin position="209"/>
        <end position="228"/>
    </location>
</feature>
<dbReference type="EMBL" id="JAGZCZ010000009">
    <property type="protein sequence ID" value="MBS5520225.1"/>
    <property type="molecule type" value="Genomic_DNA"/>
</dbReference>
<gene>
    <name evidence="2" type="ORF">KHX13_07885</name>
</gene>
<dbReference type="Pfam" id="PF03806">
    <property type="entry name" value="ABG_transport"/>
    <property type="match status" value="1"/>
</dbReference>
<comment type="caution">
    <text evidence="2">The sequence shown here is derived from an EMBL/GenBank/DDBJ whole genome shotgun (WGS) entry which is preliminary data.</text>
</comment>
<dbReference type="PANTHER" id="PTHR30282:SF0">
    <property type="entry name" value="P-AMINOBENZOYL-GLUTAMATE TRANSPORT PROTEIN"/>
    <property type="match status" value="1"/>
</dbReference>
<sequence>MEIKKKTFMDRFLNFVETVGNALPDPASLFIILALITLVLSAIFGSMGASAVHPGTGKTIKVLNLMTLDGFRMIWSQAVNNFASFAPLAMVLVCVIGAGLAERSGFLATFMQVALGKAAPAVVTFAIIFIGINGNVAGDSAFVVLPPVAGVVFLSLGRNPLVGVFCAFASVAAGFCANVMLGMSDSLAYGFTEAAARLIDPNYQASPAINYYFMVASCIVLSLVGTIVTERFMIPRFAGEDLSQYELDKDLTNITPEKVSAVKKACIGAFLTIIVIGLMCIGEDPILGNPKTHSVLDPKSPFMTGIILMVTLVLFVPGAVFGFASGKYKNDKDMFADISMGFKDVSSYILLCFFCAQFTKFFAWSNLGVVLAINGANLLKTWNFTGVPLIIGLIIVSCIVNIFIGSASAKWAILAPVMVPMMMLLGYNPALTQAAYRIGDSITNPLSPLFYYFPLILGFVRKYQKDAGMGTIIANMIPYSLSFAISWIILIAIWVTFNIPLGPGGPILLSH</sequence>
<feature type="transmembrane region" description="Helical" evidence="1">
    <location>
        <begin position="82"/>
        <end position="101"/>
    </location>
</feature>
<dbReference type="PANTHER" id="PTHR30282">
    <property type="entry name" value="P-AMINOBENZOYL GLUTAMATE TRANSPORTER"/>
    <property type="match status" value="1"/>
</dbReference>
<evidence type="ECO:0000313" key="2">
    <source>
        <dbReference type="EMBL" id="MBS5520225.1"/>
    </source>
</evidence>
<feature type="transmembrane region" description="Helical" evidence="1">
    <location>
        <begin position="411"/>
        <end position="430"/>
    </location>
</feature>
<organism evidence="2 3">
    <name type="scientific">Acidaminococcus intestini</name>
    <dbReference type="NCBI Taxonomy" id="187327"/>
    <lineage>
        <taxon>Bacteria</taxon>
        <taxon>Bacillati</taxon>
        <taxon>Bacillota</taxon>
        <taxon>Negativicutes</taxon>
        <taxon>Acidaminococcales</taxon>
        <taxon>Acidaminococcaceae</taxon>
        <taxon>Acidaminococcus</taxon>
    </lineage>
</organism>
<evidence type="ECO:0000256" key="1">
    <source>
        <dbReference type="SAM" id="Phobius"/>
    </source>
</evidence>
<protein>
    <submittedName>
        <fullName evidence="2">AbgT family transporter</fullName>
    </submittedName>
</protein>
<accession>A0A943EFN6</accession>
<dbReference type="GO" id="GO:0015558">
    <property type="term" value="F:secondary active p-aminobenzoyl-glutamate transmembrane transporter activity"/>
    <property type="evidence" value="ECO:0007669"/>
    <property type="project" value="InterPro"/>
</dbReference>
<proteinExistence type="predicted"/>
<evidence type="ECO:0000313" key="3">
    <source>
        <dbReference type="Proteomes" id="UP000754226"/>
    </source>
</evidence>
<keyword evidence="1" id="KW-0812">Transmembrane</keyword>
<feature type="transmembrane region" description="Helical" evidence="1">
    <location>
        <begin position="265"/>
        <end position="282"/>
    </location>
</feature>
<dbReference type="AlphaFoldDB" id="A0A943EFN6"/>
<keyword evidence="1" id="KW-1133">Transmembrane helix</keyword>
<feature type="transmembrane region" description="Helical" evidence="1">
    <location>
        <begin position="161"/>
        <end position="181"/>
    </location>
</feature>
<feature type="transmembrane region" description="Helical" evidence="1">
    <location>
        <begin position="302"/>
        <end position="324"/>
    </location>
</feature>
<reference evidence="2" key="1">
    <citation type="submission" date="2021-02" db="EMBL/GenBank/DDBJ databases">
        <title>Infant gut strain persistence is associated with maternal origin, phylogeny, and functional potential including surface adhesion and iron acquisition.</title>
        <authorList>
            <person name="Lou Y.C."/>
        </authorList>
    </citation>
    <scope>NUCLEOTIDE SEQUENCE</scope>
    <source>
        <strain evidence="2">L3_106_000M1_dasL3_106_000M1_concoct_15</strain>
    </source>
</reference>
<dbReference type="Proteomes" id="UP000754226">
    <property type="component" value="Unassembled WGS sequence"/>
</dbReference>
<keyword evidence="1" id="KW-0472">Membrane</keyword>
<feature type="transmembrane region" description="Helical" evidence="1">
    <location>
        <begin position="29"/>
        <end position="52"/>
    </location>
</feature>
<feature type="transmembrane region" description="Helical" evidence="1">
    <location>
        <begin position="442"/>
        <end position="460"/>
    </location>
</feature>